<proteinExistence type="predicted"/>
<name>A0ABN3VEZ1_9PSEU</name>
<evidence type="ECO:0000313" key="1">
    <source>
        <dbReference type="EMBL" id="GAA2798399.1"/>
    </source>
</evidence>
<sequence>MSTTKPSAAQARAHNLFKIVKQQHAEVNQLERQPDLSVADREEAATLHEHIAMSYQALAEVYPFAAKLWNGLASREYGKAARHQVAMFYSTAEPVAEVEEVLAA</sequence>
<reference evidence="1 2" key="1">
    <citation type="journal article" date="2019" name="Int. J. Syst. Evol. Microbiol.">
        <title>The Global Catalogue of Microorganisms (GCM) 10K type strain sequencing project: providing services to taxonomists for standard genome sequencing and annotation.</title>
        <authorList>
            <consortium name="The Broad Institute Genomics Platform"/>
            <consortium name="The Broad Institute Genome Sequencing Center for Infectious Disease"/>
            <person name="Wu L."/>
            <person name="Ma J."/>
        </authorList>
    </citation>
    <scope>NUCLEOTIDE SEQUENCE [LARGE SCALE GENOMIC DNA]</scope>
    <source>
        <strain evidence="1 2">JCM 9383</strain>
    </source>
</reference>
<dbReference type="RefSeq" id="WP_344681345.1">
    <property type="nucleotide sequence ID" value="NZ_BAAAUX010000015.1"/>
</dbReference>
<keyword evidence="2" id="KW-1185">Reference proteome</keyword>
<accession>A0ABN3VEZ1</accession>
<organism evidence="1 2">
    <name type="scientific">Saccharopolyspora taberi</name>
    <dbReference type="NCBI Taxonomy" id="60895"/>
    <lineage>
        <taxon>Bacteria</taxon>
        <taxon>Bacillati</taxon>
        <taxon>Actinomycetota</taxon>
        <taxon>Actinomycetes</taxon>
        <taxon>Pseudonocardiales</taxon>
        <taxon>Pseudonocardiaceae</taxon>
        <taxon>Saccharopolyspora</taxon>
    </lineage>
</organism>
<gene>
    <name evidence="1" type="ORF">GCM10010470_36950</name>
</gene>
<protein>
    <submittedName>
        <fullName evidence="1">Uncharacterized protein</fullName>
    </submittedName>
</protein>
<evidence type="ECO:0000313" key="2">
    <source>
        <dbReference type="Proteomes" id="UP001500979"/>
    </source>
</evidence>
<dbReference type="EMBL" id="BAAAUX010000015">
    <property type="protein sequence ID" value="GAA2798399.1"/>
    <property type="molecule type" value="Genomic_DNA"/>
</dbReference>
<comment type="caution">
    <text evidence="1">The sequence shown here is derived from an EMBL/GenBank/DDBJ whole genome shotgun (WGS) entry which is preliminary data.</text>
</comment>
<dbReference type="Proteomes" id="UP001500979">
    <property type="component" value="Unassembled WGS sequence"/>
</dbReference>